<accession>A0ABT3R9P8</accession>
<dbReference type="InterPro" id="IPR053786">
    <property type="entry name" value="LEPRxLL_CS"/>
</dbReference>
<sequence length="423" mass="45234">MRWTGDRRLRGKKPHSETSHLPGLALEALEPRYLLSADLMPMTVDMVGDSGADYALRYDNLIQAVKIFDERTGNLIDQRSIQEIEYITVTGTSGDDTLTIDFGEEFLQAIDVHFDGGGGNDRLDLSDGEFDEVLLGTDSGTSGDVTMTRGEITHTIGFSGVSYVNDTTGAEQRVFADLTGQGQTLRIQDIGRNRDGMSLIDAAGTDALVSYAFANPNIRLTVDMGDGDDTFLHDGFDNGIDGKVLVAGGAGTDAVTGPPEDAVWNIVGPNSGDVAGVSFVEVENLIGSADNEDTFFVSESGSLSGILDGGEGGFDSLVLTGGTYDSVEYVAYDAHSGTVARDGDVLTYAGLEPITDNSNTTDRVIDLSAFSDTATLTESGGMLTVGDTDPFSIFTFEIRNFCQTEQQSDDQSRRRRRYTGPFA</sequence>
<dbReference type="EMBL" id="JAPEVI010000003">
    <property type="protein sequence ID" value="MCX2725776.1"/>
    <property type="molecule type" value="Genomic_DNA"/>
</dbReference>
<feature type="region of interest" description="Disordered" evidence="1">
    <location>
        <begin position="1"/>
        <end position="21"/>
    </location>
</feature>
<dbReference type="RefSeq" id="WP_265967284.1">
    <property type="nucleotide sequence ID" value="NZ_JAPEVI010000003.1"/>
</dbReference>
<evidence type="ECO:0000256" key="1">
    <source>
        <dbReference type="SAM" id="MobiDB-lite"/>
    </source>
</evidence>
<dbReference type="NCBIfam" id="NF012209">
    <property type="entry name" value="LEPR-8K"/>
    <property type="match status" value="1"/>
</dbReference>
<gene>
    <name evidence="2" type="ORF">ON753_26030</name>
</gene>
<keyword evidence="3" id="KW-1185">Reference proteome</keyword>
<protein>
    <submittedName>
        <fullName evidence="2">LEPR-XLL domain-containing protein</fullName>
    </submittedName>
</protein>
<comment type="caution">
    <text evidence="2">The sequence shown here is derived from an EMBL/GenBank/DDBJ whole genome shotgun (WGS) entry which is preliminary data.</text>
</comment>
<evidence type="ECO:0000313" key="2">
    <source>
        <dbReference type="EMBL" id="MCX2725776.1"/>
    </source>
</evidence>
<evidence type="ECO:0000313" key="3">
    <source>
        <dbReference type="Proteomes" id="UP001300261"/>
    </source>
</evidence>
<dbReference type="Proteomes" id="UP001300261">
    <property type="component" value="Unassembled WGS sequence"/>
</dbReference>
<reference evidence="2 3" key="1">
    <citation type="journal article" date="2016" name="Int. J. Syst. Evol. Microbiol.">
        <title>Labrenzia salina sp. nov., isolated from the rhizosphere of the halophyte Arthrocnemum macrostachyum.</title>
        <authorList>
            <person name="Camacho M."/>
            <person name="Redondo-Gomez S."/>
            <person name="Rodriguez-Llorente I."/>
            <person name="Rohde M."/>
            <person name="Sproer C."/>
            <person name="Schumann P."/>
            <person name="Klenk H.P."/>
            <person name="Montero-Calasanz M.D.C."/>
        </authorList>
    </citation>
    <scope>NUCLEOTIDE SEQUENCE [LARGE SCALE GENOMIC DNA]</scope>
    <source>
        <strain evidence="2 3">DSM 29163</strain>
    </source>
</reference>
<proteinExistence type="predicted"/>
<feature type="compositionally biased region" description="Basic and acidic residues" evidence="1">
    <location>
        <begin position="1"/>
        <end position="18"/>
    </location>
</feature>
<dbReference type="PRINTS" id="PR00313">
    <property type="entry name" value="CABNDNGRPT"/>
</dbReference>
<name>A0ABT3R9P8_9HYPH</name>
<organism evidence="2 3">
    <name type="scientific">Roseibium salinum</name>
    <dbReference type="NCBI Taxonomy" id="1604349"/>
    <lineage>
        <taxon>Bacteria</taxon>
        <taxon>Pseudomonadati</taxon>
        <taxon>Pseudomonadota</taxon>
        <taxon>Alphaproteobacteria</taxon>
        <taxon>Hyphomicrobiales</taxon>
        <taxon>Stappiaceae</taxon>
        <taxon>Roseibium</taxon>
    </lineage>
</organism>